<sequence>MVGTFVYYKEKRQKYALIASDQGQDRTPEARWYGLWNLLLYGLTSPSPNLLVFPQRDLQVKTANTTAQLAKSTKFPDFVVSRCKFGHHQTLREKILLIVEIKPPTEDEDEIFIRLTSAQTDMKTQALYHFSKLAHDDNSKVVGIAAAGLYWQWVV</sequence>
<name>A0A8S0WAL3_CYCAE</name>
<gene>
    <name evidence="1" type="ORF">AAE3_LOCUS10993</name>
</gene>
<dbReference type="OrthoDB" id="10461187at2759"/>
<evidence type="ECO:0000313" key="1">
    <source>
        <dbReference type="EMBL" id="CAA7268748.1"/>
    </source>
</evidence>
<accession>A0A8S0WAL3</accession>
<evidence type="ECO:0000313" key="2">
    <source>
        <dbReference type="Proteomes" id="UP000467700"/>
    </source>
</evidence>
<protein>
    <submittedName>
        <fullName evidence="1">Uncharacterized protein</fullName>
    </submittedName>
</protein>
<comment type="caution">
    <text evidence="1">The sequence shown here is derived from an EMBL/GenBank/DDBJ whole genome shotgun (WGS) entry which is preliminary data.</text>
</comment>
<dbReference type="Proteomes" id="UP000467700">
    <property type="component" value="Unassembled WGS sequence"/>
</dbReference>
<dbReference type="AlphaFoldDB" id="A0A8S0WAL3"/>
<proteinExistence type="predicted"/>
<keyword evidence="2" id="KW-1185">Reference proteome</keyword>
<reference evidence="1 2" key="1">
    <citation type="submission" date="2020-01" db="EMBL/GenBank/DDBJ databases">
        <authorList>
            <person name="Gupta K D."/>
        </authorList>
    </citation>
    <scope>NUCLEOTIDE SEQUENCE [LARGE SCALE GENOMIC DNA]</scope>
</reference>
<dbReference type="EMBL" id="CACVBS010000069">
    <property type="protein sequence ID" value="CAA7268748.1"/>
    <property type="molecule type" value="Genomic_DNA"/>
</dbReference>
<organism evidence="1 2">
    <name type="scientific">Cyclocybe aegerita</name>
    <name type="common">Black poplar mushroom</name>
    <name type="synonym">Agrocybe aegerita</name>
    <dbReference type="NCBI Taxonomy" id="1973307"/>
    <lineage>
        <taxon>Eukaryota</taxon>
        <taxon>Fungi</taxon>
        <taxon>Dikarya</taxon>
        <taxon>Basidiomycota</taxon>
        <taxon>Agaricomycotina</taxon>
        <taxon>Agaricomycetes</taxon>
        <taxon>Agaricomycetidae</taxon>
        <taxon>Agaricales</taxon>
        <taxon>Agaricineae</taxon>
        <taxon>Bolbitiaceae</taxon>
        <taxon>Cyclocybe</taxon>
    </lineage>
</organism>